<dbReference type="PANTHER" id="PTHR35910">
    <property type="entry name" value="2EXR DOMAIN-CONTAINING PROTEIN"/>
    <property type="match status" value="1"/>
</dbReference>
<dbReference type="EMBL" id="JBFCZG010000007">
    <property type="protein sequence ID" value="KAL3420101.1"/>
    <property type="molecule type" value="Genomic_DNA"/>
</dbReference>
<dbReference type="PANTHER" id="PTHR35910:SF6">
    <property type="entry name" value="2EXR DOMAIN-CONTAINING PROTEIN"/>
    <property type="match status" value="1"/>
</dbReference>
<feature type="domain" description="2EXR" evidence="1">
    <location>
        <begin position="26"/>
        <end position="101"/>
    </location>
</feature>
<keyword evidence="3" id="KW-1185">Reference proteome</keyword>
<comment type="caution">
    <text evidence="2">The sequence shown here is derived from an EMBL/GenBank/DDBJ whole genome shotgun (WGS) entry which is preliminary data.</text>
</comment>
<organism evidence="2 3">
    <name type="scientific">Phlyctema vagabunda</name>
    <dbReference type="NCBI Taxonomy" id="108571"/>
    <lineage>
        <taxon>Eukaryota</taxon>
        <taxon>Fungi</taxon>
        <taxon>Dikarya</taxon>
        <taxon>Ascomycota</taxon>
        <taxon>Pezizomycotina</taxon>
        <taxon>Leotiomycetes</taxon>
        <taxon>Helotiales</taxon>
        <taxon>Dermateaceae</taxon>
        <taxon>Phlyctema</taxon>
    </lineage>
</organism>
<name>A0ABR4P9V8_9HELO</name>
<accession>A0ABR4P9V8</accession>
<evidence type="ECO:0000313" key="2">
    <source>
        <dbReference type="EMBL" id="KAL3420101.1"/>
    </source>
</evidence>
<sequence>MEVVKHRLKPGHRLKRKQARTDLQSFELFASLPREVQIMIWEIVLRSGRKIQLKYNDKTSRWSSLCPPLLHVNYQSRVVALKHFERRFGGRVYVNFCSDVVFFSHRTWSSIEVGAFNDPESIQDVKKIKRLSLVYHSNRDLNVLHPGWFMLRYCAKLDLLKFYLRDPSCTACPVVTSTTVCDTAKVPRDTYCKLMAKARCLKRFVNQIRRKITSKAKFVKGDVKVKVMVSKTMISCHPDMSEDEK</sequence>
<gene>
    <name evidence="2" type="ORF">PVAG01_08600</name>
</gene>
<reference evidence="2 3" key="1">
    <citation type="submission" date="2024-06" db="EMBL/GenBank/DDBJ databases">
        <title>Complete genome of Phlyctema vagabunda strain 19-DSS-EL-015.</title>
        <authorList>
            <person name="Fiorenzani C."/>
        </authorList>
    </citation>
    <scope>NUCLEOTIDE SEQUENCE [LARGE SCALE GENOMIC DNA]</scope>
    <source>
        <strain evidence="2 3">19-DSS-EL-015</strain>
    </source>
</reference>
<evidence type="ECO:0000259" key="1">
    <source>
        <dbReference type="Pfam" id="PF20150"/>
    </source>
</evidence>
<proteinExistence type="predicted"/>
<evidence type="ECO:0000313" key="3">
    <source>
        <dbReference type="Proteomes" id="UP001629113"/>
    </source>
</evidence>
<dbReference type="InterPro" id="IPR045518">
    <property type="entry name" value="2EXR"/>
</dbReference>
<dbReference type="Pfam" id="PF20150">
    <property type="entry name" value="2EXR"/>
    <property type="match status" value="1"/>
</dbReference>
<protein>
    <recommendedName>
        <fullName evidence="1">2EXR domain-containing protein</fullName>
    </recommendedName>
</protein>
<dbReference type="Proteomes" id="UP001629113">
    <property type="component" value="Unassembled WGS sequence"/>
</dbReference>